<feature type="transmembrane region" description="Helical" evidence="3">
    <location>
        <begin position="260"/>
        <end position="282"/>
    </location>
</feature>
<keyword evidence="6" id="KW-1185">Reference proteome</keyword>
<dbReference type="PANTHER" id="PTHR10422">
    <property type="entry name" value="CYTOCHROME C OXIDASE SUBUNIT 1"/>
    <property type="match status" value="1"/>
</dbReference>
<feature type="transmembrane region" description="Helical" evidence="3">
    <location>
        <begin position="331"/>
        <end position="352"/>
    </location>
</feature>
<feature type="compositionally biased region" description="Polar residues" evidence="2">
    <location>
        <begin position="1"/>
        <end position="18"/>
    </location>
</feature>
<evidence type="ECO:0000256" key="3">
    <source>
        <dbReference type="SAM" id="Phobius"/>
    </source>
</evidence>
<dbReference type="EMBL" id="JBBPCO010000012">
    <property type="protein sequence ID" value="MEK8090537.1"/>
    <property type="molecule type" value="Genomic_DNA"/>
</dbReference>
<dbReference type="PROSITE" id="PS50855">
    <property type="entry name" value="COX1"/>
    <property type="match status" value="1"/>
</dbReference>
<dbReference type="InterPro" id="IPR036927">
    <property type="entry name" value="Cyt_c_oxase-like_su1_sf"/>
</dbReference>
<feature type="transmembrane region" description="Helical" evidence="3">
    <location>
        <begin position="165"/>
        <end position="181"/>
    </location>
</feature>
<evidence type="ECO:0000256" key="2">
    <source>
        <dbReference type="SAM" id="MobiDB-lite"/>
    </source>
</evidence>
<name>A0ABU9DCF5_9PROT</name>
<protein>
    <submittedName>
        <fullName evidence="5">Cbb3-type cytochrome c oxidase subunit I</fullName>
    </submittedName>
</protein>
<keyword evidence="3" id="KW-0472">Membrane</keyword>
<gene>
    <name evidence="5" type="ORF">WOB96_12305</name>
</gene>
<feature type="transmembrane region" description="Helical" evidence="3">
    <location>
        <begin position="372"/>
        <end position="392"/>
    </location>
</feature>
<dbReference type="InterPro" id="IPR023616">
    <property type="entry name" value="Cyt_c_oxase-like_su1_dom"/>
</dbReference>
<dbReference type="SUPFAM" id="SSF81442">
    <property type="entry name" value="Cytochrome c oxidase subunit I-like"/>
    <property type="match status" value="1"/>
</dbReference>
<proteinExistence type="predicted"/>
<feature type="transmembrane region" description="Helical" evidence="3">
    <location>
        <begin position="193"/>
        <end position="214"/>
    </location>
</feature>
<sequence>MSSTITGHHEGSSGNTGENEALNGAQIREDVEETARFDASARRPVLLTVYLSLAWLLVGTILGDVTSLKFNLPDWLAQPDWLTFGRVRPAHLNAMVYGWASTAMFGVSLWMMPRLLRTSLQWANLAIAGIIIWNIGVLTGILMLLMGHTDGLEWLEMSRYVADPLLILGGVLVGAAIWRTLMKRQVKHLYVSVWYVSASFVWFPLIFTIANLNIYWGVESAAVNWFYAHNALGLWLTTINLGVIYYLIPKIIGRPIYSYWLSLLGFWALAFFYSLNGMHHLIGGPMPSWMLATSITASIMMFIPVLAVGVNQHMTVVGRFGAMRYSPALTFIVLAAMSYTAVSLQGIMTALVEVNRTTHFTHWTIAHSHVGVYLFVTFTLFGALYYMLPRLVGHEWPSMHLIRWHFWLTALGMVIYVVALGIGGVLQGLNLLDPAKPFQAAVEATLPYLWIRSGAALMISLGHLIFMYHVYLLLTRKGPVHVMPPFYEIKPIIVREPAQASLREGGRA</sequence>
<feature type="region of interest" description="Disordered" evidence="2">
    <location>
        <begin position="1"/>
        <end position="22"/>
    </location>
</feature>
<feature type="transmembrane region" description="Helical" evidence="3">
    <location>
        <begin position="288"/>
        <end position="310"/>
    </location>
</feature>
<evidence type="ECO:0000313" key="5">
    <source>
        <dbReference type="EMBL" id="MEK8090537.1"/>
    </source>
</evidence>
<dbReference type="RefSeq" id="WP_341371589.1">
    <property type="nucleotide sequence ID" value="NZ_JBBPCO010000012.1"/>
</dbReference>
<evidence type="ECO:0000313" key="6">
    <source>
        <dbReference type="Proteomes" id="UP001446205"/>
    </source>
</evidence>
<reference evidence="5 6" key="1">
    <citation type="submission" date="2024-04" db="EMBL/GenBank/DDBJ databases">
        <authorList>
            <person name="Abashina T."/>
            <person name="Shaikin A."/>
        </authorList>
    </citation>
    <scope>NUCLEOTIDE SEQUENCE [LARGE SCALE GENOMIC DNA]</scope>
    <source>
        <strain evidence="5 6">AAFK</strain>
    </source>
</reference>
<evidence type="ECO:0000256" key="1">
    <source>
        <dbReference type="ARBA" id="ARBA00022660"/>
    </source>
</evidence>
<comment type="caution">
    <text evidence="5">The sequence shown here is derived from an EMBL/GenBank/DDBJ whole genome shotgun (WGS) entry which is preliminary data.</text>
</comment>
<keyword evidence="3" id="KW-0812">Transmembrane</keyword>
<keyword evidence="1" id="KW-0813">Transport</keyword>
<keyword evidence="1" id="KW-0679">Respiratory chain</keyword>
<feature type="domain" description="Cytochrome oxidase subunit I profile" evidence="4">
    <location>
        <begin position="44"/>
        <end position="508"/>
    </location>
</feature>
<feature type="transmembrane region" description="Helical" evidence="3">
    <location>
        <begin position="90"/>
        <end position="110"/>
    </location>
</feature>
<dbReference type="InterPro" id="IPR000883">
    <property type="entry name" value="Cyt_C_Oxase_1"/>
</dbReference>
<feature type="transmembrane region" description="Helical" evidence="3">
    <location>
        <begin position="122"/>
        <end position="145"/>
    </location>
</feature>
<dbReference type="Gene3D" id="1.20.210.10">
    <property type="entry name" value="Cytochrome c oxidase-like, subunit I domain"/>
    <property type="match status" value="1"/>
</dbReference>
<accession>A0ABU9DCF5</accession>
<feature type="transmembrane region" description="Helical" evidence="3">
    <location>
        <begin position="449"/>
        <end position="474"/>
    </location>
</feature>
<dbReference type="Proteomes" id="UP001446205">
    <property type="component" value="Unassembled WGS sequence"/>
</dbReference>
<dbReference type="PANTHER" id="PTHR10422:SF29">
    <property type="entry name" value="CYTOCHROME C OXIDASE SUBUNIT 1 HOMOLOG, BACTEROID"/>
    <property type="match status" value="1"/>
</dbReference>
<feature type="transmembrane region" description="Helical" evidence="3">
    <location>
        <begin position="404"/>
        <end position="429"/>
    </location>
</feature>
<keyword evidence="3" id="KW-1133">Transmembrane helix</keyword>
<feature type="transmembrane region" description="Helical" evidence="3">
    <location>
        <begin position="45"/>
        <end position="70"/>
    </location>
</feature>
<feature type="transmembrane region" description="Helical" evidence="3">
    <location>
        <begin position="226"/>
        <end position="248"/>
    </location>
</feature>
<evidence type="ECO:0000259" key="4">
    <source>
        <dbReference type="PROSITE" id="PS50855"/>
    </source>
</evidence>
<organism evidence="5 6">
    <name type="scientific">Thermithiobacillus plumbiphilus</name>
    <dbReference type="NCBI Taxonomy" id="1729899"/>
    <lineage>
        <taxon>Bacteria</taxon>
        <taxon>Pseudomonadati</taxon>
        <taxon>Pseudomonadota</taxon>
        <taxon>Acidithiobacillia</taxon>
        <taxon>Acidithiobacillales</taxon>
        <taxon>Thermithiobacillaceae</taxon>
        <taxon>Thermithiobacillus</taxon>
    </lineage>
</organism>
<keyword evidence="1" id="KW-0249">Electron transport</keyword>
<dbReference type="Pfam" id="PF00115">
    <property type="entry name" value="COX1"/>
    <property type="match status" value="1"/>
</dbReference>